<dbReference type="PANTHER" id="PTHR30290">
    <property type="entry name" value="PERIPLASMIC BINDING COMPONENT OF ABC TRANSPORTER"/>
    <property type="match status" value="1"/>
</dbReference>
<name>A0ABS1CTB0_9PROT</name>
<feature type="domain" description="Solute-binding protein family 5" evidence="5">
    <location>
        <begin position="70"/>
        <end position="423"/>
    </location>
</feature>
<dbReference type="PANTHER" id="PTHR30290:SF38">
    <property type="entry name" value="D,D-DIPEPTIDE-BINDING PERIPLASMIC PROTEIN DDPA-RELATED"/>
    <property type="match status" value="1"/>
</dbReference>
<comment type="subcellular location">
    <subcellularLocation>
        <location evidence="1">Periplasm</location>
    </subcellularLocation>
</comment>
<evidence type="ECO:0000256" key="2">
    <source>
        <dbReference type="ARBA" id="ARBA00005695"/>
    </source>
</evidence>
<gene>
    <name evidence="6" type="ORF">CKO45_05065</name>
</gene>
<dbReference type="Gene3D" id="3.90.76.10">
    <property type="entry name" value="Dipeptide-binding Protein, Domain 1"/>
    <property type="match status" value="1"/>
</dbReference>
<dbReference type="InterPro" id="IPR000914">
    <property type="entry name" value="SBP_5_dom"/>
</dbReference>
<keyword evidence="7" id="KW-1185">Reference proteome</keyword>
<dbReference type="RefSeq" id="WP_133220405.1">
    <property type="nucleotide sequence ID" value="NZ_NRSG01000022.1"/>
</dbReference>
<comment type="caution">
    <text evidence="6">The sequence shown here is derived from an EMBL/GenBank/DDBJ whole genome shotgun (WGS) entry which is preliminary data.</text>
</comment>
<evidence type="ECO:0000256" key="1">
    <source>
        <dbReference type="ARBA" id="ARBA00004418"/>
    </source>
</evidence>
<evidence type="ECO:0000256" key="3">
    <source>
        <dbReference type="ARBA" id="ARBA00022729"/>
    </source>
</evidence>
<dbReference type="Pfam" id="PF00496">
    <property type="entry name" value="SBP_bac_5"/>
    <property type="match status" value="1"/>
</dbReference>
<evidence type="ECO:0000313" key="6">
    <source>
        <dbReference type="EMBL" id="MBK1657598.1"/>
    </source>
</evidence>
<comment type="similarity">
    <text evidence="2">Belongs to the bacterial solute-binding protein 5 family.</text>
</comment>
<dbReference type="Gene3D" id="3.10.105.10">
    <property type="entry name" value="Dipeptide-binding Protein, Domain 3"/>
    <property type="match status" value="1"/>
</dbReference>
<evidence type="ECO:0000259" key="5">
    <source>
        <dbReference type="Pfam" id="PF00496"/>
    </source>
</evidence>
<dbReference type="EMBL" id="NRSG01000022">
    <property type="protein sequence ID" value="MBK1657598.1"/>
    <property type="molecule type" value="Genomic_DNA"/>
</dbReference>
<feature type="chain" id="PRO_5045992543" evidence="4">
    <location>
        <begin position="22"/>
        <end position="526"/>
    </location>
</feature>
<keyword evidence="3 4" id="KW-0732">Signal</keyword>
<protein>
    <submittedName>
        <fullName evidence="6">ABC transporter substrate-binding protein</fullName>
    </submittedName>
</protein>
<dbReference type="Gene3D" id="3.40.190.10">
    <property type="entry name" value="Periplasmic binding protein-like II"/>
    <property type="match status" value="1"/>
</dbReference>
<dbReference type="InterPro" id="IPR030678">
    <property type="entry name" value="Peptide/Ni-bd"/>
</dbReference>
<evidence type="ECO:0000313" key="7">
    <source>
        <dbReference type="Proteomes" id="UP000697995"/>
    </source>
</evidence>
<dbReference type="Proteomes" id="UP000697995">
    <property type="component" value="Unassembled WGS sequence"/>
</dbReference>
<dbReference type="PIRSF" id="PIRSF002741">
    <property type="entry name" value="MppA"/>
    <property type="match status" value="1"/>
</dbReference>
<organism evidence="6 7">
    <name type="scientific">Paracraurococcus ruber</name>
    <dbReference type="NCBI Taxonomy" id="77675"/>
    <lineage>
        <taxon>Bacteria</taxon>
        <taxon>Pseudomonadati</taxon>
        <taxon>Pseudomonadota</taxon>
        <taxon>Alphaproteobacteria</taxon>
        <taxon>Acetobacterales</taxon>
        <taxon>Roseomonadaceae</taxon>
        <taxon>Paracraurococcus</taxon>
    </lineage>
</organism>
<accession>A0ABS1CTB0</accession>
<dbReference type="InterPro" id="IPR039424">
    <property type="entry name" value="SBP_5"/>
</dbReference>
<dbReference type="SUPFAM" id="SSF53850">
    <property type="entry name" value="Periplasmic binding protein-like II"/>
    <property type="match status" value="1"/>
</dbReference>
<sequence>MDRRSFLLGAGALPLAAPALAQPAGSRVLRFIPQADVAVIDPIVTTAYVTRHHSFLVYDTLYGVDSQFRPQPQMAEGHAVEDGGKRVSITLRPGLKFHDGSPVLAKDAVASIRRWWARDAIGQALAAATDELVAEDDRRFTFRLKKPFALLFDALAKPASPVCFIMPERIAQQDPNVPFREIMGSGPYRLKADERVPGSLLVYERNRDYVPREGGTNEWTAGPKVAHFDRVEWRVTPDASTAAAALQAGEVDWWEQPTADLLPLLRRARNVKVEQYDPTGLLGLCRFNHLHPPFNNPGVRRALLGAANQSDYMTAVIGTDRAMWRENVGFFPPGTPFASDAGIGPLTGPRDYDKVKRDLAAAGYRGEKVVLLAATDFPSLNALAQVCQDMLQKAGMNVDFVATDWGSVVTRRANRNPPDQGGWSIFLTFFSGLDFFTPAGHLGLRGNGLNAWPGWPTMPKVEALRSEWLDAPNLAAQQRLAREIQQEAFAEVPYIPVGQYFQPWAYRTTISGVLNGMPLFWNVRKA</sequence>
<proteinExistence type="inferred from homology"/>
<feature type="signal peptide" evidence="4">
    <location>
        <begin position="1"/>
        <end position="21"/>
    </location>
</feature>
<dbReference type="CDD" id="cd08502">
    <property type="entry name" value="PBP2_NikA_DppA_OppA_like_16"/>
    <property type="match status" value="1"/>
</dbReference>
<evidence type="ECO:0000256" key="4">
    <source>
        <dbReference type="SAM" id="SignalP"/>
    </source>
</evidence>
<reference evidence="6 7" key="1">
    <citation type="journal article" date="2020" name="Microorganisms">
        <title>Osmotic Adaptation and Compatible Solute Biosynthesis of Phototrophic Bacteria as Revealed from Genome Analyses.</title>
        <authorList>
            <person name="Imhoff J.F."/>
            <person name="Rahn T."/>
            <person name="Kunzel S."/>
            <person name="Keller A."/>
            <person name="Neulinger S.C."/>
        </authorList>
    </citation>
    <scope>NUCLEOTIDE SEQUENCE [LARGE SCALE GENOMIC DNA]</scope>
    <source>
        <strain evidence="6 7">DSM 15382</strain>
    </source>
</reference>